<dbReference type="Proteomes" id="UP000076858">
    <property type="component" value="Unassembled WGS sequence"/>
</dbReference>
<proteinExistence type="predicted"/>
<dbReference type="AlphaFoldDB" id="A0A164Z2N7"/>
<keyword evidence="3" id="KW-1185">Reference proteome</keyword>
<reference evidence="2 3" key="1">
    <citation type="submission" date="2016-03" db="EMBL/GenBank/DDBJ databases">
        <title>EvidentialGene: Evidence-directed Construction of Genes on Genomes.</title>
        <authorList>
            <person name="Gilbert D.G."/>
            <person name="Choi J.-H."/>
            <person name="Mockaitis K."/>
            <person name="Colbourne J."/>
            <person name="Pfrender M."/>
        </authorList>
    </citation>
    <scope>NUCLEOTIDE SEQUENCE [LARGE SCALE GENOMIC DNA]</scope>
    <source>
        <strain evidence="2 3">Xinb3</strain>
        <tissue evidence="2">Complete organism</tissue>
    </source>
</reference>
<protein>
    <submittedName>
        <fullName evidence="2">Uncharacterized protein</fullName>
    </submittedName>
</protein>
<evidence type="ECO:0000313" key="3">
    <source>
        <dbReference type="Proteomes" id="UP000076858"/>
    </source>
</evidence>
<feature type="compositionally biased region" description="Basic and acidic residues" evidence="1">
    <location>
        <begin position="31"/>
        <end position="41"/>
    </location>
</feature>
<gene>
    <name evidence="2" type="ORF">APZ42_018482</name>
</gene>
<comment type="caution">
    <text evidence="2">The sequence shown here is derived from an EMBL/GenBank/DDBJ whole genome shotgun (WGS) entry which is preliminary data.</text>
</comment>
<feature type="region of interest" description="Disordered" evidence="1">
    <location>
        <begin position="1"/>
        <end position="63"/>
    </location>
</feature>
<evidence type="ECO:0000313" key="2">
    <source>
        <dbReference type="EMBL" id="KZS15875.1"/>
    </source>
</evidence>
<accession>A0A164Z2N7</accession>
<evidence type="ECO:0000256" key="1">
    <source>
        <dbReference type="SAM" id="MobiDB-lite"/>
    </source>
</evidence>
<name>A0A164Z2N7_9CRUS</name>
<sequence>MKKKEMSLDTTPNSNCEKKTTSIGPRKKTKTKDVHFCEERRHRTKTKQSGYGRRQCGGDMMNK</sequence>
<organism evidence="2 3">
    <name type="scientific">Daphnia magna</name>
    <dbReference type="NCBI Taxonomy" id="35525"/>
    <lineage>
        <taxon>Eukaryota</taxon>
        <taxon>Metazoa</taxon>
        <taxon>Ecdysozoa</taxon>
        <taxon>Arthropoda</taxon>
        <taxon>Crustacea</taxon>
        <taxon>Branchiopoda</taxon>
        <taxon>Diplostraca</taxon>
        <taxon>Cladocera</taxon>
        <taxon>Anomopoda</taxon>
        <taxon>Daphniidae</taxon>
        <taxon>Daphnia</taxon>
    </lineage>
</organism>
<dbReference type="EMBL" id="LRGB01000808">
    <property type="protein sequence ID" value="KZS15875.1"/>
    <property type="molecule type" value="Genomic_DNA"/>
</dbReference>